<organism evidence="3 4">
    <name type="scientific">Paraburkholderia fungorum</name>
    <dbReference type="NCBI Taxonomy" id="134537"/>
    <lineage>
        <taxon>Bacteria</taxon>
        <taxon>Pseudomonadati</taxon>
        <taxon>Pseudomonadota</taxon>
        <taxon>Betaproteobacteria</taxon>
        <taxon>Burkholderiales</taxon>
        <taxon>Burkholderiaceae</taxon>
        <taxon>Paraburkholderia</taxon>
    </lineage>
</organism>
<dbReference type="RefSeq" id="WP_106354463.1">
    <property type="nucleotide sequence ID" value="NZ_JANSLM010000004.1"/>
</dbReference>
<reference evidence="3" key="1">
    <citation type="submission" date="2022-08" db="EMBL/GenBank/DDBJ databases">
        <authorList>
            <person name="Kim S.-J."/>
        </authorList>
    </citation>
    <scope>NUCLEOTIDE SEQUENCE</scope>
    <source>
        <strain evidence="3">KJ</strain>
    </source>
</reference>
<proteinExistence type="predicted"/>
<evidence type="ECO:0000313" key="3">
    <source>
        <dbReference type="EMBL" id="MDT8838262.1"/>
    </source>
</evidence>
<dbReference type="InterPro" id="IPR015393">
    <property type="entry name" value="DUF1972"/>
</dbReference>
<gene>
    <name evidence="3" type="ORF">ParKJ_12640</name>
</gene>
<dbReference type="SUPFAM" id="SSF53756">
    <property type="entry name" value="UDP-Glycosyltransferase/glycogen phosphorylase"/>
    <property type="match status" value="1"/>
</dbReference>
<feature type="domain" description="DUF1972" evidence="2">
    <location>
        <begin position="3"/>
        <end position="178"/>
    </location>
</feature>
<dbReference type="GO" id="GO:0016757">
    <property type="term" value="F:glycosyltransferase activity"/>
    <property type="evidence" value="ECO:0007669"/>
    <property type="project" value="InterPro"/>
</dbReference>
<comment type="caution">
    <text evidence="3">The sequence shown here is derived from an EMBL/GenBank/DDBJ whole genome shotgun (WGS) entry which is preliminary data.</text>
</comment>
<dbReference type="Gene3D" id="3.40.50.2000">
    <property type="entry name" value="Glycogen Phosphorylase B"/>
    <property type="match status" value="2"/>
</dbReference>
<evidence type="ECO:0000259" key="1">
    <source>
        <dbReference type="Pfam" id="PF00534"/>
    </source>
</evidence>
<dbReference type="AlphaFoldDB" id="A0AAP5Q9T7"/>
<dbReference type="Pfam" id="PF00534">
    <property type="entry name" value="Glycos_transf_1"/>
    <property type="match status" value="1"/>
</dbReference>
<evidence type="ECO:0000313" key="4">
    <source>
        <dbReference type="Proteomes" id="UP001246473"/>
    </source>
</evidence>
<name>A0AAP5Q9T7_9BURK</name>
<dbReference type="EMBL" id="JANSLM010000004">
    <property type="protein sequence ID" value="MDT8838262.1"/>
    <property type="molecule type" value="Genomic_DNA"/>
</dbReference>
<dbReference type="InterPro" id="IPR001296">
    <property type="entry name" value="Glyco_trans_1"/>
</dbReference>
<dbReference type="Proteomes" id="UP001246473">
    <property type="component" value="Unassembled WGS sequence"/>
</dbReference>
<accession>A0AAP5Q9T7</accession>
<dbReference type="PANTHER" id="PTHR12526">
    <property type="entry name" value="GLYCOSYLTRANSFERASE"/>
    <property type="match status" value="1"/>
</dbReference>
<dbReference type="Pfam" id="PF09314">
    <property type="entry name" value="DUF1972"/>
    <property type="match status" value="1"/>
</dbReference>
<feature type="domain" description="Glycosyl transferase family 1" evidence="1">
    <location>
        <begin position="191"/>
        <end position="342"/>
    </location>
</feature>
<evidence type="ECO:0000259" key="2">
    <source>
        <dbReference type="Pfam" id="PF09314"/>
    </source>
</evidence>
<protein>
    <submittedName>
        <fullName evidence="3">DUF1972 domain-containing protein</fullName>
    </submittedName>
</protein>
<sequence length="386" mass="43466">MKKDIVILGIRGVPANHGGFETFAERLALFLTSKGWCVTVYCQAAQSVTQRTEDTWCGIKRIILPVLREGALATVEFDWKCVVQVAKAKPQVVLTLGYNTAVFSAWLRMKGVRNIINMDGLEWKRNKWRPHERAWLWANERIGCLVGDRLIADHPEIASHLATRVSAEKIVTIPYGADRVESADVAELQKYGLEPDRYAIVVARPEPENSILEIVQAFSARPRTVKLVVLGGYERKNQYQEQVLDAANDQVIFPGAIYNRKTLEALRFYARFYVHGHQVGGTNPSLVEALGAGSAVLAHENVFNRWVAGESARFFHSVEDCDSQITHLFENPDEIANMRKEAVARFENGFRWEGLLNRYEQILSEKFVVSFGVPVDAADSTSMRNS</sequence>